<evidence type="ECO:0000259" key="5">
    <source>
        <dbReference type="PROSITE" id="PS51175"/>
    </source>
</evidence>
<keyword evidence="2 4" id="KW-0378">Hydrolase</keyword>
<keyword evidence="7" id="KW-1185">Reference proteome</keyword>
<name>A0A9P8C936_9HELO</name>
<accession>A0A9P8C936</accession>
<dbReference type="Pfam" id="PF22704">
    <property type="entry name" value="CBM13-like"/>
    <property type="match status" value="1"/>
</dbReference>
<dbReference type="AlphaFoldDB" id="A0A9P8C936"/>
<dbReference type="InterPro" id="IPR005084">
    <property type="entry name" value="CBM6"/>
</dbReference>
<dbReference type="SUPFAM" id="SSF49785">
    <property type="entry name" value="Galactose-binding domain-like"/>
    <property type="match status" value="1"/>
</dbReference>
<reference evidence="6" key="1">
    <citation type="journal article" date="2021" name="IMA Fungus">
        <title>Genomic characterization of three marine fungi, including Emericellopsis atlantica sp. nov. with signatures of a generalist lifestyle and marine biomass degradation.</title>
        <authorList>
            <person name="Hagestad O.C."/>
            <person name="Hou L."/>
            <person name="Andersen J.H."/>
            <person name="Hansen E.H."/>
            <person name="Altermark B."/>
            <person name="Li C."/>
            <person name="Kuhnert E."/>
            <person name="Cox R.J."/>
            <person name="Crous P.W."/>
            <person name="Spatafora J.W."/>
            <person name="Lail K."/>
            <person name="Amirebrahimi M."/>
            <person name="Lipzen A."/>
            <person name="Pangilinan J."/>
            <person name="Andreopoulos W."/>
            <person name="Hayes R.D."/>
            <person name="Ng V."/>
            <person name="Grigoriev I.V."/>
            <person name="Jackson S.A."/>
            <person name="Sutton T.D.S."/>
            <person name="Dobson A.D.W."/>
            <person name="Rama T."/>
        </authorList>
    </citation>
    <scope>NUCLEOTIDE SEQUENCE</scope>
    <source>
        <strain evidence="6">TRa018bII</strain>
    </source>
</reference>
<evidence type="ECO:0000313" key="6">
    <source>
        <dbReference type="EMBL" id="KAG9238050.1"/>
    </source>
</evidence>
<evidence type="ECO:0000256" key="3">
    <source>
        <dbReference type="ARBA" id="ARBA00023295"/>
    </source>
</evidence>
<gene>
    <name evidence="6" type="ORF">BJ875DRAFT_368762</name>
</gene>
<dbReference type="PROSITE" id="PS51175">
    <property type="entry name" value="CBM6"/>
    <property type="match status" value="1"/>
</dbReference>
<evidence type="ECO:0000256" key="4">
    <source>
        <dbReference type="RuleBase" id="RU361187"/>
    </source>
</evidence>
<dbReference type="GO" id="GO:0030246">
    <property type="term" value="F:carbohydrate binding"/>
    <property type="evidence" value="ECO:0007669"/>
    <property type="project" value="InterPro"/>
</dbReference>
<dbReference type="PANTHER" id="PTHR22925">
    <property type="entry name" value="GLYCOSYL HYDROLASE 43 FAMILY MEMBER"/>
    <property type="match status" value="1"/>
</dbReference>
<dbReference type="EMBL" id="MU251376">
    <property type="protein sequence ID" value="KAG9238050.1"/>
    <property type="molecule type" value="Genomic_DNA"/>
</dbReference>
<evidence type="ECO:0000256" key="2">
    <source>
        <dbReference type="ARBA" id="ARBA00022801"/>
    </source>
</evidence>
<dbReference type="InterPro" id="IPR023296">
    <property type="entry name" value="Glyco_hydro_beta-prop_sf"/>
</dbReference>
<dbReference type="Proteomes" id="UP000824998">
    <property type="component" value="Unassembled WGS sequence"/>
</dbReference>
<feature type="domain" description="CBM6" evidence="5">
    <location>
        <begin position="302"/>
        <end position="429"/>
    </location>
</feature>
<evidence type="ECO:0000256" key="1">
    <source>
        <dbReference type="ARBA" id="ARBA00009865"/>
    </source>
</evidence>
<dbReference type="CDD" id="cd04081">
    <property type="entry name" value="CBM35_galactosidase-like"/>
    <property type="match status" value="1"/>
</dbReference>
<comment type="similarity">
    <text evidence="1 4">Belongs to the glycosyl hydrolase 43 family.</text>
</comment>
<dbReference type="InterPro" id="IPR006710">
    <property type="entry name" value="Glyco_hydro_43"/>
</dbReference>
<dbReference type="Gene3D" id="2.60.120.260">
    <property type="entry name" value="Galactose-binding domain-like"/>
    <property type="match status" value="1"/>
</dbReference>
<feature type="non-terminal residue" evidence="6">
    <location>
        <position position="1"/>
    </location>
</feature>
<dbReference type="SUPFAM" id="SSF75005">
    <property type="entry name" value="Arabinanase/levansucrase/invertase"/>
    <property type="match status" value="1"/>
</dbReference>
<organism evidence="6 7">
    <name type="scientific">Amylocarpus encephaloides</name>
    <dbReference type="NCBI Taxonomy" id="45428"/>
    <lineage>
        <taxon>Eukaryota</taxon>
        <taxon>Fungi</taxon>
        <taxon>Dikarya</taxon>
        <taxon>Ascomycota</taxon>
        <taxon>Pezizomycotina</taxon>
        <taxon>Leotiomycetes</taxon>
        <taxon>Helotiales</taxon>
        <taxon>Helotiales incertae sedis</taxon>
        <taxon>Amylocarpus</taxon>
    </lineage>
</organism>
<dbReference type="OrthoDB" id="9970295at2759"/>
<dbReference type="GO" id="GO:0005975">
    <property type="term" value="P:carbohydrate metabolic process"/>
    <property type="evidence" value="ECO:0007669"/>
    <property type="project" value="InterPro"/>
</dbReference>
<proteinExistence type="inferred from homology"/>
<keyword evidence="3 4" id="KW-0326">Glycosidase</keyword>
<protein>
    <submittedName>
        <fullName evidence="6">Glycoside hydrolase family 43 protein</fullName>
    </submittedName>
</protein>
<dbReference type="CDD" id="cd18821">
    <property type="entry name" value="GH43_Pc3Gal43A-like"/>
    <property type="match status" value="1"/>
</dbReference>
<dbReference type="PANTHER" id="PTHR22925:SF3">
    <property type="entry name" value="GLYCOSYL HYDROLASE FAMILY PROTEIN 43"/>
    <property type="match status" value="1"/>
</dbReference>
<dbReference type="GO" id="GO:0004553">
    <property type="term" value="F:hydrolase activity, hydrolyzing O-glycosyl compounds"/>
    <property type="evidence" value="ECO:0007669"/>
    <property type="project" value="InterPro"/>
</dbReference>
<dbReference type="Pfam" id="PF04616">
    <property type="entry name" value="Glyco_hydro_43"/>
    <property type="match status" value="1"/>
</dbReference>
<dbReference type="InterPro" id="IPR008979">
    <property type="entry name" value="Galactose-bd-like_sf"/>
</dbReference>
<comment type="caution">
    <text evidence="6">The sequence shown here is derived from an EMBL/GenBank/DDBJ whole genome shotgun (WGS) entry which is preliminary data.</text>
</comment>
<evidence type="ECO:0000313" key="7">
    <source>
        <dbReference type="Proteomes" id="UP000824998"/>
    </source>
</evidence>
<dbReference type="Gene3D" id="2.115.10.20">
    <property type="entry name" value="Glycosyl hydrolase domain, family 43"/>
    <property type="match status" value="1"/>
</dbReference>
<sequence>VPGASITTVNSPFQHVQAHGGGLILVNGLYYLIGENKLGGSAFQSINCYSSPDLVNWRYENALLKVNSGPADLASGRVVERPHVIYNERTKKYVMWLHIDSSNYGEAKAGVATSDTVCGAYTYIRGERPLGFESRDMNLYKDTDGSAYLLTEDRKNGLRIDALSEDYTTVTKNVQLWKDNSFEAAAILKRGSVYFMFASKQSGWSPNDNLYCTSTNLAGPWSSWQLFAPKGTNTYTSQTGAVIDVNGVAMYMGDRWVSSNLMRSTYVWLPLTLSGTTATLNKQVNWILDIAKGTWTPGPVETTYEAEDTLNTLSGGSRTISCSGCSGKTSIGYIGGSPNGKLTISGVSSTVSTNTTIRINYTNADSTQRYATLSVNGARYIVAFIPTPDDNSPGTAAVTVRLEEGKANTFVFEAYNGGWGPNIDRIAIPVF</sequence>
<dbReference type="InterPro" id="IPR055240">
    <property type="entry name" value="CBM13-like"/>
</dbReference>